<proteinExistence type="predicted"/>
<keyword evidence="2" id="KW-0472">Membrane</keyword>
<organism evidence="3 4">
    <name type="scientific">Massarina eburnea CBS 473.64</name>
    <dbReference type="NCBI Taxonomy" id="1395130"/>
    <lineage>
        <taxon>Eukaryota</taxon>
        <taxon>Fungi</taxon>
        <taxon>Dikarya</taxon>
        <taxon>Ascomycota</taxon>
        <taxon>Pezizomycotina</taxon>
        <taxon>Dothideomycetes</taxon>
        <taxon>Pleosporomycetidae</taxon>
        <taxon>Pleosporales</taxon>
        <taxon>Massarineae</taxon>
        <taxon>Massarinaceae</taxon>
        <taxon>Massarina</taxon>
    </lineage>
</organism>
<accession>A0A6A6RMI2</accession>
<keyword evidence="4" id="KW-1185">Reference proteome</keyword>
<gene>
    <name evidence="3" type="ORF">P280DRAFT_196892</name>
</gene>
<evidence type="ECO:0000313" key="3">
    <source>
        <dbReference type="EMBL" id="KAF2635348.1"/>
    </source>
</evidence>
<protein>
    <submittedName>
        <fullName evidence="3">Uncharacterized protein</fullName>
    </submittedName>
</protein>
<feature type="region of interest" description="Disordered" evidence="1">
    <location>
        <begin position="56"/>
        <end position="84"/>
    </location>
</feature>
<name>A0A6A6RMI2_9PLEO</name>
<dbReference type="EMBL" id="MU006808">
    <property type="protein sequence ID" value="KAF2635348.1"/>
    <property type="molecule type" value="Genomic_DNA"/>
</dbReference>
<reference evidence="3" key="1">
    <citation type="journal article" date="2020" name="Stud. Mycol.">
        <title>101 Dothideomycetes genomes: a test case for predicting lifestyles and emergence of pathogens.</title>
        <authorList>
            <person name="Haridas S."/>
            <person name="Albert R."/>
            <person name="Binder M."/>
            <person name="Bloem J."/>
            <person name="Labutti K."/>
            <person name="Salamov A."/>
            <person name="Andreopoulos B."/>
            <person name="Baker S."/>
            <person name="Barry K."/>
            <person name="Bills G."/>
            <person name="Bluhm B."/>
            <person name="Cannon C."/>
            <person name="Castanera R."/>
            <person name="Culley D."/>
            <person name="Daum C."/>
            <person name="Ezra D."/>
            <person name="Gonzalez J."/>
            <person name="Henrissat B."/>
            <person name="Kuo A."/>
            <person name="Liang C."/>
            <person name="Lipzen A."/>
            <person name="Lutzoni F."/>
            <person name="Magnuson J."/>
            <person name="Mondo S."/>
            <person name="Nolan M."/>
            <person name="Ohm R."/>
            <person name="Pangilinan J."/>
            <person name="Park H.-J."/>
            <person name="Ramirez L."/>
            <person name="Alfaro M."/>
            <person name="Sun H."/>
            <person name="Tritt A."/>
            <person name="Yoshinaga Y."/>
            <person name="Zwiers L.-H."/>
            <person name="Turgeon B."/>
            <person name="Goodwin S."/>
            <person name="Spatafora J."/>
            <person name="Crous P."/>
            <person name="Grigoriev I."/>
        </authorList>
    </citation>
    <scope>NUCLEOTIDE SEQUENCE</scope>
    <source>
        <strain evidence="3">CBS 473.64</strain>
    </source>
</reference>
<keyword evidence="2" id="KW-0812">Transmembrane</keyword>
<keyword evidence="2" id="KW-1133">Transmembrane helix</keyword>
<sequence>MKYHGNFCMSLDTFSILAVSIRILYGLAFHSIPLFPMKSRRPSAGGSIHATLMPRVVRKTRSQNSRQTQARASKSDLPEARQTTGNLCRVHLRASLRASHY</sequence>
<evidence type="ECO:0000256" key="2">
    <source>
        <dbReference type="SAM" id="Phobius"/>
    </source>
</evidence>
<evidence type="ECO:0000256" key="1">
    <source>
        <dbReference type="SAM" id="MobiDB-lite"/>
    </source>
</evidence>
<dbReference type="AlphaFoldDB" id="A0A6A6RMI2"/>
<feature type="transmembrane region" description="Helical" evidence="2">
    <location>
        <begin position="14"/>
        <end position="35"/>
    </location>
</feature>
<dbReference type="Proteomes" id="UP000799753">
    <property type="component" value="Unassembled WGS sequence"/>
</dbReference>
<evidence type="ECO:0000313" key="4">
    <source>
        <dbReference type="Proteomes" id="UP000799753"/>
    </source>
</evidence>
<feature type="compositionally biased region" description="Polar residues" evidence="1">
    <location>
        <begin position="62"/>
        <end position="72"/>
    </location>
</feature>